<dbReference type="OrthoDB" id="3269701at2759"/>
<dbReference type="EMBL" id="KV417559">
    <property type="protein sequence ID" value="KZP19923.1"/>
    <property type="molecule type" value="Genomic_DNA"/>
</dbReference>
<gene>
    <name evidence="1" type="ORF">FIBSPDRAFT_954985</name>
</gene>
<reference evidence="1 2" key="1">
    <citation type="journal article" date="2016" name="Mol. Biol. Evol.">
        <title>Comparative Genomics of Early-Diverging Mushroom-Forming Fungi Provides Insights into the Origins of Lignocellulose Decay Capabilities.</title>
        <authorList>
            <person name="Nagy L.G."/>
            <person name="Riley R."/>
            <person name="Tritt A."/>
            <person name="Adam C."/>
            <person name="Daum C."/>
            <person name="Floudas D."/>
            <person name="Sun H."/>
            <person name="Yadav J.S."/>
            <person name="Pangilinan J."/>
            <person name="Larsson K.H."/>
            <person name="Matsuura K."/>
            <person name="Barry K."/>
            <person name="Labutti K."/>
            <person name="Kuo R."/>
            <person name="Ohm R.A."/>
            <person name="Bhattacharya S.S."/>
            <person name="Shirouzu T."/>
            <person name="Yoshinaga Y."/>
            <person name="Martin F.M."/>
            <person name="Grigoriev I.V."/>
            <person name="Hibbett D.S."/>
        </authorList>
    </citation>
    <scope>NUCLEOTIDE SEQUENCE [LARGE SCALE GENOMIC DNA]</scope>
    <source>
        <strain evidence="1 2">CBS 109695</strain>
    </source>
</reference>
<organism evidence="1 2">
    <name type="scientific">Athelia psychrophila</name>
    <dbReference type="NCBI Taxonomy" id="1759441"/>
    <lineage>
        <taxon>Eukaryota</taxon>
        <taxon>Fungi</taxon>
        <taxon>Dikarya</taxon>
        <taxon>Basidiomycota</taxon>
        <taxon>Agaricomycotina</taxon>
        <taxon>Agaricomycetes</taxon>
        <taxon>Agaricomycetidae</taxon>
        <taxon>Atheliales</taxon>
        <taxon>Atheliaceae</taxon>
        <taxon>Athelia</taxon>
    </lineage>
</organism>
<evidence type="ECO:0000313" key="2">
    <source>
        <dbReference type="Proteomes" id="UP000076532"/>
    </source>
</evidence>
<protein>
    <submittedName>
        <fullName evidence="1">Uncharacterized protein</fullName>
    </submittedName>
</protein>
<proteinExistence type="predicted"/>
<dbReference type="Proteomes" id="UP000076532">
    <property type="component" value="Unassembled WGS sequence"/>
</dbReference>
<dbReference type="AlphaFoldDB" id="A0A166IKL9"/>
<name>A0A166IKL9_9AGAM</name>
<sequence length="217" mass="24652">MPKADITKSSIVPYHRLTPKTGLMSGTQDITDYSDRTLEEIDLSDTAWSFTLIREIVVDKALTIQMLPFMAPANTPPNDGHWLLAQRLLETLHPLCLMAGTQRSAWCLKIRQRLFIMSGLVASCEAQMGAACAHVMYEEEVASSNDVAFIAKWAVIRTSNPWFFEMRRLQLLRHTVVTPNDAHDTLVLRRLPLRIAAPIAEFQYELEEDEPSGHLRY</sequence>
<evidence type="ECO:0000313" key="1">
    <source>
        <dbReference type="EMBL" id="KZP19923.1"/>
    </source>
</evidence>
<accession>A0A166IKL9</accession>
<keyword evidence="2" id="KW-1185">Reference proteome</keyword>